<dbReference type="RefSeq" id="WP_212493345.1">
    <property type="nucleotide sequence ID" value="NZ_JAFCJH010000018.1"/>
</dbReference>
<feature type="region of interest" description="Disordered" evidence="1">
    <location>
        <begin position="31"/>
        <end position="84"/>
    </location>
</feature>
<evidence type="ECO:0000313" key="2">
    <source>
        <dbReference type="EMBL" id="MBR0797461.1"/>
    </source>
</evidence>
<proteinExistence type="predicted"/>
<name>A0ABS5FM65_9BRAD</name>
<dbReference type="EMBL" id="JAFCJH010000018">
    <property type="protein sequence ID" value="MBR0797461.1"/>
    <property type="molecule type" value="Genomic_DNA"/>
</dbReference>
<sequence>MVLSTAGFAIDSARQRARRYERAVRKQFTEIPRVTNAASGGDANAGANGDDASPSAGGANPNAYGANAGDASPNGDDASGPVQA</sequence>
<gene>
    <name evidence="2" type="ORF">JQ615_18900</name>
</gene>
<feature type="compositionally biased region" description="Low complexity" evidence="1">
    <location>
        <begin position="36"/>
        <end position="71"/>
    </location>
</feature>
<organism evidence="2 3">
    <name type="scientific">Bradyrhizobium jicamae</name>
    <dbReference type="NCBI Taxonomy" id="280332"/>
    <lineage>
        <taxon>Bacteria</taxon>
        <taxon>Pseudomonadati</taxon>
        <taxon>Pseudomonadota</taxon>
        <taxon>Alphaproteobacteria</taxon>
        <taxon>Hyphomicrobiales</taxon>
        <taxon>Nitrobacteraceae</taxon>
        <taxon>Bradyrhizobium</taxon>
    </lineage>
</organism>
<dbReference type="Proteomes" id="UP001315278">
    <property type="component" value="Unassembled WGS sequence"/>
</dbReference>
<reference evidence="3" key="1">
    <citation type="journal article" date="2021" name="ISME J.">
        <title>Evolutionary origin and ecological implication of a unique nif island in free-living Bradyrhizobium lineages.</title>
        <authorList>
            <person name="Tao J."/>
        </authorList>
    </citation>
    <scope>NUCLEOTIDE SEQUENCE [LARGE SCALE GENOMIC DNA]</scope>
    <source>
        <strain evidence="3">SZCCT0434</strain>
    </source>
</reference>
<accession>A0ABS5FM65</accession>
<comment type="caution">
    <text evidence="2">The sequence shown here is derived from an EMBL/GenBank/DDBJ whole genome shotgun (WGS) entry which is preliminary data.</text>
</comment>
<protein>
    <submittedName>
        <fullName evidence="2">Uncharacterized protein</fullName>
    </submittedName>
</protein>
<evidence type="ECO:0000313" key="3">
    <source>
        <dbReference type="Proteomes" id="UP001315278"/>
    </source>
</evidence>
<keyword evidence="3" id="KW-1185">Reference proteome</keyword>
<evidence type="ECO:0000256" key="1">
    <source>
        <dbReference type="SAM" id="MobiDB-lite"/>
    </source>
</evidence>